<keyword evidence="3" id="KW-1185">Reference proteome</keyword>
<evidence type="ECO:0008006" key="4">
    <source>
        <dbReference type="Google" id="ProtNLM"/>
    </source>
</evidence>
<name>A0ABY5VMR0_9ACTN</name>
<dbReference type="RefSeq" id="WP_259856464.1">
    <property type="nucleotide sequence ID" value="NZ_BAAAST010000062.1"/>
</dbReference>
<organism evidence="2 3">
    <name type="scientific">Dactylosporangium fulvum</name>
    <dbReference type="NCBI Taxonomy" id="53359"/>
    <lineage>
        <taxon>Bacteria</taxon>
        <taxon>Bacillati</taxon>
        <taxon>Actinomycetota</taxon>
        <taxon>Actinomycetes</taxon>
        <taxon>Micromonosporales</taxon>
        <taxon>Micromonosporaceae</taxon>
        <taxon>Dactylosporangium</taxon>
    </lineage>
</organism>
<proteinExistence type="predicted"/>
<evidence type="ECO:0000313" key="2">
    <source>
        <dbReference type="EMBL" id="UWP78993.1"/>
    </source>
</evidence>
<accession>A0ABY5VMR0</accession>
<reference evidence="2" key="2">
    <citation type="submission" date="2022-09" db="EMBL/GenBank/DDBJ databases">
        <title>Biosynthetic gene clusters of Dactylosporangioum fulvum.</title>
        <authorList>
            <person name="Caradec T."/>
        </authorList>
    </citation>
    <scope>NUCLEOTIDE SEQUENCE</scope>
    <source>
        <strain evidence="2">NRRL B-16292</strain>
    </source>
</reference>
<feature type="transmembrane region" description="Helical" evidence="1">
    <location>
        <begin position="136"/>
        <end position="155"/>
    </location>
</feature>
<keyword evidence="1" id="KW-0812">Transmembrane</keyword>
<feature type="transmembrane region" description="Helical" evidence="1">
    <location>
        <begin position="6"/>
        <end position="27"/>
    </location>
</feature>
<sequence>MLTLALILILAAVAYFLVTTLVDLYPFNNVRDAKRSEQIVEVSVNAPIMALPAVLLGLAAVIPLPALGYLAGALELLIALGGLVLWWMPYLLGVTAPWATKGTGVSWTELHARTYAHTLIVLPPIAGRPRPNVEHMLLHALILSAAIFTFIAAASL</sequence>
<feature type="transmembrane region" description="Helical" evidence="1">
    <location>
        <begin position="68"/>
        <end position="88"/>
    </location>
</feature>
<gene>
    <name evidence="2" type="ORF">Dfulv_27920</name>
</gene>
<dbReference type="EMBL" id="CP073720">
    <property type="protein sequence ID" value="UWP78993.1"/>
    <property type="molecule type" value="Genomic_DNA"/>
</dbReference>
<reference evidence="2" key="1">
    <citation type="submission" date="2021-04" db="EMBL/GenBank/DDBJ databases">
        <authorList>
            <person name="Hartkoorn R.C."/>
            <person name="Beaudoing E."/>
            <person name="Hot D."/>
        </authorList>
    </citation>
    <scope>NUCLEOTIDE SEQUENCE</scope>
    <source>
        <strain evidence="2">NRRL B-16292</strain>
    </source>
</reference>
<evidence type="ECO:0000313" key="3">
    <source>
        <dbReference type="Proteomes" id="UP001059617"/>
    </source>
</evidence>
<keyword evidence="1" id="KW-1133">Transmembrane helix</keyword>
<keyword evidence="1" id="KW-0472">Membrane</keyword>
<feature type="transmembrane region" description="Helical" evidence="1">
    <location>
        <begin position="39"/>
        <end position="62"/>
    </location>
</feature>
<protein>
    <recommendedName>
        <fullName evidence="4">DUF1772 domain-containing protein</fullName>
    </recommendedName>
</protein>
<dbReference type="Proteomes" id="UP001059617">
    <property type="component" value="Chromosome"/>
</dbReference>
<evidence type="ECO:0000256" key="1">
    <source>
        <dbReference type="SAM" id="Phobius"/>
    </source>
</evidence>